<dbReference type="OrthoDB" id="137613at2"/>
<feature type="transmembrane region" description="Helical" evidence="7">
    <location>
        <begin position="382"/>
        <end position="403"/>
    </location>
</feature>
<keyword evidence="2" id="KW-1003">Cell membrane</keyword>
<feature type="transmembrane region" description="Helical" evidence="7">
    <location>
        <begin position="448"/>
        <end position="472"/>
    </location>
</feature>
<evidence type="ECO:0000256" key="2">
    <source>
        <dbReference type="ARBA" id="ARBA00022475"/>
    </source>
</evidence>
<feature type="transmembrane region" description="Helical" evidence="7">
    <location>
        <begin position="415"/>
        <end position="436"/>
    </location>
</feature>
<dbReference type="PANTHER" id="PTHR42770:SF16">
    <property type="entry name" value="AMINO ACID PERMEASE"/>
    <property type="match status" value="1"/>
</dbReference>
<dbReference type="AlphaFoldDB" id="A0A561WSL0"/>
<evidence type="ECO:0000256" key="4">
    <source>
        <dbReference type="ARBA" id="ARBA00022989"/>
    </source>
</evidence>
<evidence type="ECO:0000256" key="6">
    <source>
        <dbReference type="SAM" id="MobiDB-lite"/>
    </source>
</evidence>
<keyword evidence="9" id="KW-1185">Reference proteome</keyword>
<keyword evidence="4 7" id="KW-1133">Transmembrane helix</keyword>
<feature type="transmembrane region" description="Helical" evidence="7">
    <location>
        <begin position="101"/>
        <end position="123"/>
    </location>
</feature>
<accession>A0A561WSL0</accession>
<proteinExistence type="predicted"/>
<dbReference type="EMBL" id="VIWY01000001">
    <property type="protein sequence ID" value="TWG26852.1"/>
    <property type="molecule type" value="Genomic_DNA"/>
</dbReference>
<feature type="compositionally biased region" description="Basic and acidic residues" evidence="6">
    <location>
        <begin position="593"/>
        <end position="604"/>
    </location>
</feature>
<feature type="transmembrane region" description="Helical" evidence="7">
    <location>
        <begin position="163"/>
        <end position="185"/>
    </location>
</feature>
<gene>
    <name evidence="8" type="ORF">FHX34_1011852</name>
</gene>
<feature type="transmembrane region" description="Helical" evidence="7">
    <location>
        <begin position="57"/>
        <end position="80"/>
    </location>
</feature>
<comment type="subcellular location">
    <subcellularLocation>
        <location evidence="1">Cell membrane</location>
        <topology evidence="1">Multi-pass membrane protein</topology>
    </subcellularLocation>
</comment>
<keyword evidence="3 7" id="KW-0812">Transmembrane</keyword>
<evidence type="ECO:0000313" key="9">
    <source>
        <dbReference type="Proteomes" id="UP000320239"/>
    </source>
</evidence>
<feature type="region of interest" description="Disordered" evidence="6">
    <location>
        <begin position="498"/>
        <end position="604"/>
    </location>
</feature>
<reference evidence="8 9" key="1">
    <citation type="submission" date="2019-06" db="EMBL/GenBank/DDBJ databases">
        <title>Sequencing the genomes of 1000 actinobacteria strains.</title>
        <authorList>
            <person name="Klenk H.-P."/>
        </authorList>
    </citation>
    <scope>NUCLEOTIDE SEQUENCE [LARGE SCALE GENOMIC DNA]</scope>
    <source>
        <strain evidence="8 9">DSM 43866</strain>
    </source>
</reference>
<evidence type="ECO:0000256" key="1">
    <source>
        <dbReference type="ARBA" id="ARBA00004651"/>
    </source>
</evidence>
<dbReference type="Pfam" id="PF13520">
    <property type="entry name" value="AA_permease_2"/>
    <property type="match status" value="1"/>
</dbReference>
<evidence type="ECO:0000256" key="7">
    <source>
        <dbReference type="SAM" id="Phobius"/>
    </source>
</evidence>
<name>A0A561WSL0_ACTTI</name>
<organism evidence="8 9">
    <name type="scientific">Actinoplanes teichomyceticus</name>
    <dbReference type="NCBI Taxonomy" id="1867"/>
    <lineage>
        <taxon>Bacteria</taxon>
        <taxon>Bacillati</taxon>
        <taxon>Actinomycetota</taxon>
        <taxon>Actinomycetes</taxon>
        <taxon>Micromonosporales</taxon>
        <taxon>Micromonosporaceae</taxon>
        <taxon>Actinoplanes</taxon>
    </lineage>
</organism>
<evidence type="ECO:0000313" key="8">
    <source>
        <dbReference type="EMBL" id="TWG26852.1"/>
    </source>
</evidence>
<feature type="transmembrane region" description="Helical" evidence="7">
    <location>
        <begin position="212"/>
        <end position="234"/>
    </location>
</feature>
<evidence type="ECO:0000256" key="5">
    <source>
        <dbReference type="ARBA" id="ARBA00023136"/>
    </source>
</evidence>
<feature type="transmembrane region" description="Helical" evidence="7">
    <location>
        <begin position="246"/>
        <end position="267"/>
    </location>
</feature>
<dbReference type="PANTHER" id="PTHR42770">
    <property type="entry name" value="AMINO ACID TRANSPORTER-RELATED"/>
    <property type="match status" value="1"/>
</dbReference>
<dbReference type="InterPro" id="IPR050367">
    <property type="entry name" value="APC_superfamily"/>
</dbReference>
<feature type="compositionally biased region" description="Pro residues" evidence="6">
    <location>
        <begin position="529"/>
        <end position="558"/>
    </location>
</feature>
<feature type="transmembrane region" description="Helical" evidence="7">
    <location>
        <begin position="295"/>
        <end position="318"/>
    </location>
</feature>
<feature type="transmembrane region" description="Helical" evidence="7">
    <location>
        <begin position="135"/>
        <end position="156"/>
    </location>
</feature>
<evidence type="ECO:0000256" key="3">
    <source>
        <dbReference type="ARBA" id="ARBA00022692"/>
    </source>
</evidence>
<keyword evidence="5 7" id="KW-0472">Membrane</keyword>
<sequence length="604" mass="61390">MESVASPDEPVHPAPAGLAGARVGAGFAAFFGASATAPIATMVTVTPPVLATGAGPLAALSILAVTVLLLLFSTPYAAMIRRHPGAGAAYPQIARGLGRPAALIAAWLALAGYHAIQFGLYAMLGQAAAPLLDNWFAVSAPWWAVAAGCWALVACCGTLRVEFAAGVIALLSVAQAAVLTGLAAANVLRPAGDRIEIGSVLPTDPARVDRPLLGLLLVVAVLAFVGIETAGAYAEESHDPRRTTGRAARVATLLVALLLAGVTWSVVVAAGPREVAGRAAARGPELLFALADERLAPWAVTLSRLTLLTGLLAAILALHHAITRQLYALGRERVLPGVLGQVSHHTGAPRAASLTQSLIVGAALTGAHLAGAEASARTARRLVVGGGLAVLVLLLLTALGALLHLNRAPGRENLWTRFLTPVVSTVFLGLLLHIAGRHLPSLLGVRSGSIWVTVVLGGLAACLVTGLAHALVLRTMHPVRYAGIGLGGVALVVTPQPDPDESAAVTPDSPADPWSWSTSTGSRTAGPASPRPSAPDPVPGPPPDPVPGPPPDPVPGRPPGSAADAPASEATRPAGDPSGTPAKLPRQRTPGAHRPERVRREVNG</sequence>
<protein>
    <submittedName>
        <fullName evidence="8">Amino acid transporter</fullName>
    </submittedName>
</protein>
<comment type="caution">
    <text evidence="8">The sequence shown here is derived from an EMBL/GenBank/DDBJ whole genome shotgun (WGS) entry which is preliminary data.</text>
</comment>
<dbReference type="GO" id="GO:0016020">
    <property type="term" value="C:membrane"/>
    <property type="evidence" value="ECO:0007669"/>
    <property type="project" value="UniProtKB-SubCell"/>
</dbReference>
<dbReference type="InterPro" id="IPR002293">
    <property type="entry name" value="AA/rel_permease1"/>
</dbReference>
<dbReference type="Proteomes" id="UP000320239">
    <property type="component" value="Unassembled WGS sequence"/>
</dbReference>
<dbReference type="Gene3D" id="1.20.1740.10">
    <property type="entry name" value="Amino acid/polyamine transporter I"/>
    <property type="match status" value="1"/>
</dbReference>
<dbReference type="GO" id="GO:0055085">
    <property type="term" value="P:transmembrane transport"/>
    <property type="evidence" value="ECO:0007669"/>
    <property type="project" value="InterPro"/>
</dbReference>